<evidence type="ECO:0000256" key="10">
    <source>
        <dbReference type="ARBA" id="ARBA00044770"/>
    </source>
</evidence>
<dbReference type="Proteomes" id="UP000197003">
    <property type="component" value="Chromosome"/>
</dbReference>
<proteinExistence type="inferred from homology"/>
<dbReference type="GO" id="GO:0006508">
    <property type="term" value="P:proteolysis"/>
    <property type="evidence" value="ECO:0007669"/>
    <property type="project" value="UniProtKB-KW"/>
</dbReference>
<dbReference type="EMBL" id="CP020946">
    <property type="protein sequence ID" value="ASD65113.1"/>
    <property type="molecule type" value="Genomic_DNA"/>
</dbReference>
<dbReference type="GO" id="GO:0008955">
    <property type="term" value="F:peptidoglycan glycosyltransferase activity"/>
    <property type="evidence" value="ECO:0007669"/>
    <property type="project" value="UniProtKB-EC"/>
</dbReference>
<comment type="similarity">
    <text evidence="2">In the C-terminal section; belongs to the transpeptidase family.</text>
</comment>
<keyword evidence="8" id="KW-0378">Hydrolase</keyword>
<evidence type="ECO:0000256" key="2">
    <source>
        <dbReference type="ARBA" id="ARBA00007090"/>
    </source>
</evidence>
<dbReference type="PANTHER" id="PTHR32282">
    <property type="entry name" value="BINDING PROTEIN TRANSPEPTIDASE, PUTATIVE-RELATED"/>
    <property type="match status" value="1"/>
</dbReference>
<keyword evidence="5" id="KW-0645">Protease</keyword>
<comment type="catalytic activity">
    <reaction evidence="11">
        <text>[GlcNAc-(1-&gt;4)-Mur2Ac(oyl-L-Ala-gamma-D-Glu-L-Lys-D-Ala-D-Ala)](n)-di-trans,octa-cis-undecaprenyl diphosphate + beta-D-GlcNAc-(1-&gt;4)-Mur2Ac(oyl-L-Ala-gamma-D-Glu-L-Lys-D-Ala-D-Ala)-di-trans,octa-cis-undecaprenyl diphosphate = [GlcNAc-(1-&gt;4)-Mur2Ac(oyl-L-Ala-gamma-D-Glu-L-Lys-D-Ala-D-Ala)](n+1)-di-trans,octa-cis-undecaprenyl diphosphate + di-trans,octa-cis-undecaprenyl diphosphate + H(+)</text>
        <dbReference type="Rhea" id="RHEA:23708"/>
        <dbReference type="Rhea" id="RHEA-COMP:9602"/>
        <dbReference type="Rhea" id="RHEA-COMP:9603"/>
        <dbReference type="ChEBI" id="CHEBI:15378"/>
        <dbReference type="ChEBI" id="CHEBI:58405"/>
        <dbReference type="ChEBI" id="CHEBI:60033"/>
        <dbReference type="ChEBI" id="CHEBI:78435"/>
        <dbReference type="EC" id="2.4.99.28"/>
    </reaction>
</comment>
<dbReference type="InterPro" id="IPR011815">
    <property type="entry name" value="PBP_1c"/>
</dbReference>
<keyword evidence="6" id="KW-0328">Glycosyltransferase</keyword>
<dbReference type="PANTHER" id="PTHR32282:SF15">
    <property type="entry name" value="PENICILLIN-BINDING PROTEIN 1C"/>
    <property type="match status" value="1"/>
</dbReference>
<evidence type="ECO:0000256" key="1">
    <source>
        <dbReference type="ARBA" id="ARBA00004752"/>
    </source>
</evidence>
<accession>A0A1Z3NCA4</accession>
<dbReference type="InterPro" id="IPR009647">
    <property type="entry name" value="PBP_C"/>
</dbReference>
<dbReference type="GO" id="GO:0030288">
    <property type="term" value="C:outer membrane-bounded periplasmic space"/>
    <property type="evidence" value="ECO:0007669"/>
    <property type="project" value="TreeGrafter"/>
</dbReference>
<dbReference type="InterPro" id="IPR012338">
    <property type="entry name" value="Beta-lactam/transpept-like"/>
</dbReference>
<comment type="similarity">
    <text evidence="3">In the N-terminal section; belongs to the glycosyltransferase 51 family.</text>
</comment>
<dbReference type="Pfam" id="PF00905">
    <property type="entry name" value="Transpeptidase"/>
    <property type="match status" value="1"/>
</dbReference>
<evidence type="ECO:0000256" key="9">
    <source>
        <dbReference type="ARBA" id="ARBA00023268"/>
    </source>
</evidence>
<keyword evidence="4" id="KW-0121">Carboxypeptidase</keyword>
<evidence type="ECO:0000313" key="16">
    <source>
        <dbReference type="Proteomes" id="UP000197003"/>
    </source>
</evidence>
<evidence type="ECO:0000256" key="7">
    <source>
        <dbReference type="ARBA" id="ARBA00022679"/>
    </source>
</evidence>
<protein>
    <recommendedName>
        <fullName evidence="10">peptidoglycan glycosyltransferase</fullName>
        <ecNumber evidence="10">2.4.99.28</ecNumber>
    </recommendedName>
</protein>
<evidence type="ECO:0000256" key="11">
    <source>
        <dbReference type="ARBA" id="ARBA00049902"/>
    </source>
</evidence>
<dbReference type="AlphaFoldDB" id="A0A1Z3NCA4"/>
<evidence type="ECO:0000259" key="13">
    <source>
        <dbReference type="Pfam" id="PF00912"/>
    </source>
</evidence>
<evidence type="ECO:0000256" key="4">
    <source>
        <dbReference type="ARBA" id="ARBA00022645"/>
    </source>
</evidence>
<dbReference type="UniPathway" id="UPA00219"/>
<feature type="domain" description="Penicillin-binding C-terminal" evidence="14">
    <location>
        <begin position="590"/>
        <end position="661"/>
    </location>
</feature>
<feature type="domain" description="Penicillin-binding protein transpeptidase" evidence="12">
    <location>
        <begin position="302"/>
        <end position="531"/>
    </location>
</feature>
<name>A0A1Z3NCA4_BDEBC</name>
<dbReference type="EC" id="2.4.99.28" evidence="10"/>
<dbReference type="GO" id="GO:0004180">
    <property type="term" value="F:carboxypeptidase activity"/>
    <property type="evidence" value="ECO:0007669"/>
    <property type="project" value="UniProtKB-KW"/>
</dbReference>
<dbReference type="OrthoDB" id="5287259at2"/>
<comment type="pathway">
    <text evidence="1">Cell wall biogenesis; peptidoglycan biosynthesis.</text>
</comment>
<dbReference type="InterPro" id="IPR001264">
    <property type="entry name" value="Glyco_trans_51"/>
</dbReference>
<dbReference type="Gene3D" id="1.10.3810.10">
    <property type="entry name" value="Biosynthetic peptidoglycan transglycosylase-like"/>
    <property type="match status" value="1"/>
</dbReference>
<evidence type="ECO:0000256" key="5">
    <source>
        <dbReference type="ARBA" id="ARBA00022670"/>
    </source>
</evidence>
<dbReference type="SUPFAM" id="SSF53955">
    <property type="entry name" value="Lysozyme-like"/>
    <property type="match status" value="1"/>
</dbReference>
<feature type="domain" description="Glycosyl transferase family 51" evidence="13">
    <location>
        <begin position="58"/>
        <end position="224"/>
    </location>
</feature>
<dbReference type="Gene3D" id="3.40.710.10">
    <property type="entry name" value="DD-peptidase/beta-lactamase superfamily"/>
    <property type="match status" value="1"/>
</dbReference>
<sequence>MECAMRKRLIWGLVGAGVLGLSAGLAVLASGVPSLPSYESVKKSYVSSDLFLVDRNGKPLHQWRQDLKERTLLWADHKGISPAMIAALLKSEDKNFFRHWGVDPVAMAASVYQRSVKDSPRGASTITMQLVKLLHPHKKTWQGLPGKMRQSVAALKLESQWSKEQILESYLNLVSFRGELRGVNAASWMMFGKSSADLNRVDSTLLSVLIRSPNSETAQWEKRACWQEPDLCPSLKDSISRIQPQKMSTQNQQALHLAQRFSKEGRRGQIQTTLDRDLQNYIQEQITSQIRRLQAQNVNDAAVIVIENRTGEVFAYVGGSGDLSSAPYVDGVQSLRQAGSTLKPFLYATAFEKNLLKAESWLEDSAVDIVFDRGVYKPQNHDRQFYGWVMVKTALGSSLNVPAVKTFKLLNDDSFWGKLKALNFRNLEEPEHYGPALALGVADVTLEDLAQGYRTLAQDGFLSSLKFEPLQETAEAVEVFQATSAREVKEILSDNQNRALGFGLDSALALPGAAVKTGTSKDMRDNWCVGMNDRFTVGVWVGNFSGEPMWNVMGVSGAAPIWKRTMIWLQDHYPSETRLAETVPPQESSPEAYPGARILYPQDGMVLALDPAIPPGNQKMPLLVENSLKKDLYWKINEDKKIKATDSYLWSPSLGRHHFVLYEGDSKVAEVSVLVK</sequence>
<keyword evidence="7" id="KW-0808">Transferase</keyword>
<dbReference type="InterPro" id="IPR036950">
    <property type="entry name" value="PBP_transglycosylase"/>
</dbReference>
<evidence type="ECO:0000256" key="3">
    <source>
        <dbReference type="ARBA" id="ARBA00007739"/>
    </source>
</evidence>
<evidence type="ECO:0000256" key="8">
    <source>
        <dbReference type="ARBA" id="ARBA00022801"/>
    </source>
</evidence>
<evidence type="ECO:0000256" key="6">
    <source>
        <dbReference type="ARBA" id="ARBA00022676"/>
    </source>
</evidence>
<dbReference type="GO" id="GO:0009252">
    <property type="term" value="P:peptidoglycan biosynthetic process"/>
    <property type="evidence" value="ECO:0007669"/>
    <property type="project" value="UniProtKB-UniPathway"/>
</dbReference>
<dbReference type="Pfam" id="PF00912">
    <property type="entry name" value="Transgly"/>
    <property type="match status" value="1"/>
</dbReference>
<dbReference type="InterPro" id="IPR050396">
    <property type="entry name" value="Glycosyltr_51/Transpeptidase"/>
</dbReference>
<dbReference type="Pfam" id="PF06832">
    <property type="entry name" value="BiPBP_C"/>
    <property type="match status" value="1"/>
</dbReference>
<organism evidence="15 16">
    <name type="scientific">Bdellovibrio bacteriovorus</name>
    <dbReference type="NCBI Taxonomy" id="959"/>
    <lineage>
        <taxon>Bacteria</taxon>
        <taxon>Pseudomonadati</taxon>
        <taxon>Bdellovibrionota</taxon>
        <taxon>Bdellovibrionia</taxon>
        <taxon>Bdellovibrionales</taxon>
        <taxon>Pseudobdellovibrionaceae</taxon>
        <taxon>Bdellovibrio</taxon>
    </lineage>
</organism>
<evidence type="ECO:0000313" key="15">
    <source>
        <dbReference type="EMBL" id="ASD65113.1"/>
    </source>
</evidence>
<reference evidence="15 16" key="1">
    <citation type="submission" date="2017-04" db="EMBL/GenBank/DDBJ databases">
        <title>Whole genome sequence of Bdellovibrio bacteriovorus strain SSB218315.</title>
        <authorList>
            <person name="Oyedara O."/>
            <person name="Rodriguez-Perez M.A."/>
        </authorList>
    </citation>
    <scope>NUCLEOTIDE SEQUENCE [LARGE SCALE GENOMIC DNA]</scope>
    <source>
        <strain evidence="15 16">SSB218315</strain>
    </source>
</reference>
<keyword evidence="9" id="KW-0511">Multifunctional enzyme</keyword>
<dbReference type="NCBIfam" id="TIGR02073">
    <property type="entry name" value="PBP_1c"/>
    <property type="match status" value="1"/>
</dbReference>
<dbReference type="GO" id="GO:0008658">
    <property type="term" value="F:penicillin binding"/>
    <property type="evidence" value="ECO:0007669"/>
    <property type="project" value="InterPro"/>
</dbReference>
<dbReference type="InterPro" id="IPR023346">
    <property type="entry name" value="Lysozyme-like_dom_sf"/>
</dbReference>
<dbReference type="SUPFAM" id="SSF56601">
    <property type="entry name" value="beta-lactamase/transpeptidase-like"/>
    <property type="match status" value="1"/>
</dbReference>
<dbReference type="InterPro" id="IPR001460">
    <property type="entry name" value="PCN-bd_Tpept"/>
</dbReference>
<gene>
    <name evidence="15" type="ORF">B9G79_16835</name>
</gene>
<evidence type="ECO:0000259" key="12">
    <source>
        <dbReference type="Pfam" id="PF00905"/>
    </source>
</evidence>
<evidence type="ECO:0000259" key="14">
    <source>
        <dbReference type="Pfam" id="PF06832"/>
    </source>
</evidence>